<accession>A0ABS5SE62</accession>
<gene>
    <name evidence="8 10" type="primary">cmk</name>
    <name evidence="10" type="ORF">KI810_11395</name>
</gene>
<evidence type="ECO:0000256" key="2">
    <source>
        <dbReference type="ARBA" id="ARBA00022679"/>
    </source>
</evidence>
<dbReference type="HAMAP" id="MF_00238">
    <property type="entry name" value="Cytidyl_kinase_type1"/>
    <property type="match status" value="1"/>
</dbReference>
<keyword evidence="11" id="KW-1185">Reference proteome</keyword>
<evidence type="ECO:0000256" key="8">
    <source>
        <dbReference type="HAMAP-Rule" id="MF_00238"/>
    </source>
</evidence>
<dbReference type="GO" id="GO:0016301">
    <property type="term" value="F:kinase activity"/>
    <property type="evidence" value="ECO:0007669"/>
    <property type="project" value="UniProtKB-KW"/>
</dbReference>
<comment type="subcellular location">
    <subcellularLocation>
        <location evidence="8">Cytoplasm</location>
    </subcellularLocation>
</comment>
<evidence type="ECO:0000256" key="1">
    <source>
        <dbReference type="ARBA" id="ARBA00009427"/>
    </source>
</evidence>
<organism evidence="10 11">
    <name type="scientific">Geomobilimonas luticola</name>
    <dbReference type="NCBI Taxonomy" id="1114878"/>
    <lineage>
        <taxon>Bacteria</taxon>
        <taxon>Pseudomonadati</taxon>
        <taxon>Thermodesulfobacteriota</taxon>
        <taxon>Desulfuromonadia</taxon>
        <taxon>Geobacterales</taxon>
        <taxon>Geobacteraceae</taxon>
        <taxon>Geomobilimonas</taxon>
    </lineage>
</organism>
<dbReference type="RefSeq" id="WP_214175657.1">
    <property type="nucleotide sequence ID" value="NZ_JAHCVK010000004.1"/>
</dbReference>
<comment type="caution">
    <text evidence="10">The sequence shown here is derived from an EMBL/GenBank/DDBJ whole genome shotgun (WGS) entry which is preliminary data.</text>
</comment>
<dbReference type="Proteomes" id="UP000756860">
    <property type="component" value="Unassembled WGS sequence"/>
</dbReference>
<evidence type="ECO:0000259" key="9">
    <source>
        <dbReference type="Pfam" id="PF02224"/>
    </source>
</evidence>
<name>A0ABS5SE62_9BACT</name>
<dbReference type="InterPro" id="IPR027417">
    <property type="entry name" value="P-loop_NTPase"/>
</dbReference>
<sequence length="244" mass="26292">MSASGAGHKRLIIAIDGPSGAGKSTITKLLADRLGYIHIDTGAMFRTVALAVRRAGVSPDDQPALARICHECTISFERTNGCCQVLLNGEDVSRAIRTPEISLLTSAISAQKVVRDFLLELQRQMGSAGGVVLEGRDIGTVVFPDADVKFFLSASAEERGRRRYLELRARGENISLEETIAAVVQRDKQDEEREHAPLRRAADAIDIDSSGLSIEEVLERMTAVIEAGLGGKGLEPAPATRRES</sequence>
<reference evidence="10 11" key="1">
    <citation type="submission" date="2021-05" db="EMBL/GenBank/DDBJ databases">
        <title>The draft genome of Geobacter luticola JCM 17780.</title>
        <authorList>
            <person name="Xu Z."/>
            <person name="Masuda Y."/>
            <person name="Itoh H."/>
            <person name="Senoo K."/>
        </authorList>
    </citation>
    <scope>NUCLEOTIDE SEQUENCE [LARGE SCALE GENOMIC DNA]</scope>
    <source>
        <strain evidence="10 11">JCM 17780</strain>
    </source>
</reference>
<dbReference type="InterPro" id="IPR011994">
    <property type="entry name" value="Cytidylate_kinase_dom"/>
</dbReference>
<feature type="domain" description="Cytidylate kinase" evidence="9">
    <location>
        <begin position="13"/>
        <end position="226"/>
    </location>
</feature>
<dbReference type="EC" id="2.7.4.25" evidence="8"/>
<keyword evidence="3 8" id="KW-0547">Nucleotide-binding</keyword>
<evidence type="ECO:0000313" key="11">
    <source>
        <dbReference type="Proteomes" id="UP000756860"/>
    </source>
</evidence>
<keyword evidence="5 8" id="KW-0067">ATP-binding</keyword>
<dbReference type="Gene3D" id="3.40.50.300">
    <property type="entry name" value="P-loop containing nucleotide triphosphate hydrolases"/>
    <property type="match status" value="1"/>
</dbReference>
<comment type="catalytic activity">
    <reaction evidence="6 8">
        <text>dCMP + ATP = dCDP + ADP</text>
        <dbReference type="Rhea" id="RHEA:25094"/>
        <dbReference type="ChEBI" id="CHEBI:30616"/>
        <dbReference type="ChEBI" id="CHEBI:57566"/>
        <dbReference type="ChEBI" id="CHEBI:58593"/>
        <dbReference type="ChEBI" id="CHEBI:456216"/>
        <dbReference type="EC" id="2.7.4.25"/>
    </reaction>
</comment>
<comment type="catalytic activity">
    <reaction evidence="7 8">
        <text>CMP + ATP = CDP + ADP</text>
        <dbReference type="Rhea" id="RHEA:11600"/>
        <dbReference type="ChEBI" id="CHEBI:30616"/>
        <dbReference type="ChEBI" id="CHEBI:58069"/>
        <dbReference type="ChEBI" id="CHEBI:60377"/>
        <dbReference type="ChEBI" id="CHEBI:456216"/>
        <dbReference type="EC" id="2.7.4.25"/>
    </reaction>
</comment>
<protein>
    <recommendedName>
        <fullName evidence="8">Cytidylate kinase</fullName>
        <shortName evidence="8">CK</shortName>
        <ecNumber evidence="8">2.7.4.25</ecNumber>
    </recommendedName>
    <alternativeName>
        <fullName evidence="8">Cytidine monophosphate kinase</fullName>
        <shortName evidence="8">CMP kinase</shortName>
    </alternativeName>
</protein>
<proteinExistence type="inferred from homology"/>
<dbReference type="InterPro" id="IPR003136">
    <property type="entry name" value="Cytidylate_kin"/>
</dbReference>
<dbReference type="NCBIfam" id="TIGR00017">
    <property type="entry name" value="cmk"/>
    <property type="match status" value="1"/>
</dbReference>
<dbReference type="Pfam" id="PF02224">
    <property type="entry name" value="Cytidylate_kin"/>
    <property type="match status" value="1"/>
</dbReference>
<feature type="binding site" evidence="8">
    <location>
        <begin position="17"/>
        <end position="25"/>
    </location>
    <ligand>
        <name>ATP</name>
        <dbReference type="ChEBI" id="CHEBI:30616"/>
    </ligand>
</feature>
<dbReference type="CDD" id="cd02020">
    <property type="entry name" value="CMPK"/>
    <property type="match status" value="1"/>
</dbReference>
<dbReference type="SUPFAM" id="SSF52540">
    <property type="entry name" value="P-loop containing nucleoside triphosphate hydrolases"/>
    <property type="match status" value="1"/>
</dbReference>
<dbReference type="PANTHER" id="PTHR21299">
    <property type="entry name" value="CYTIDYLATE KINASE/PANTOATE-BETA-ALANINE LIGASE"/>
    <property type="match status" value="1"/>
</dbReference>
<dbReference type="EMBL" id="JAHCVK010000004">
    <property type="protein sequence ID" value="MBT0653662.1"/>
    <property type="molecule type" value="Genomic_DNA"/>
</dbReference>
<evidence type="ECO:0000256" key="6">
    <source>
        <dbReference type="ARBA" id="ARBA00047615"/>
    </source>
</evidence>
<dbReference type="PANTHER" id="PTHR21299:SF2">
    <property type="entry name" value="CYTIDYLATE KINASE"/>
    <property type="match status" value="1"/>
</dbReference>
<keyword evidence="4 8" id="KW-0418">Kinase</keyword>
<evidence type="ECO:0000256" key="7">
    <source>
        <dbReference type="ARBA" id="ARBA00048478"/>
    </source>
</evidence>
<evidence type="ECO:0000256" key="4">
    <source>
        <dbReference type="ARBA" id="ARBA00022777"/>
    </source>
</evidence>
<keyword evidence="2 8" id="KW-0808">Transferase</keyword>
<evidence type="ECO:0000256" key="3">
    <source>
        <dbReference type="ARBA" id="ARBA00022741"/>
    </source>
</evidence>
<evidence type="ECO:0000256" key="5">
    <source>
        <dbReference type="ARBA" id="ARBA00022840"/>
    </source>
</evidence>
<comment type="similarity">
    <text evidence="1 8">Belongs to the cytidylate kinase family. Type 1 subfamily.</text>
</comment>
<keyword evidence="8" id="KW-0963">Cytoplasm</keyword>
<evidence type="ECO:0000313" key="10">
    <source>
        <dbReference type="EMBL" id="MBT0653662.1"/>
    </source>
</evidence>